<evidence type="ECO:0000256" key="4">
    <source>
        <dbReference type="HAMAP-Rule" id="MF_01854"/>
    </source>
</evidence>
<evidence type="ECO:0000256" key="1">
    <source>
        <dbReference type="ARBA" id="ARBA00022801"/>
    </source>
</evidence>
<dbReference type="RefSeq" id="WP_271713851.1">
    <property type="nucleotide sequence ID" value="NZ_AP024169.1"/>
</dbReference>
<keyword evidence="2 4" id="KW-0464">Manganese</keyword>
<dbReference type="EC" id="3.1.3.11" evidence="4"/>
<dbReference type="SUPFAM" id="SSF56300">
    <property type="entry name" value="Metallo-dependent phosphatases"/>
    <property type="match status" value="1"/>
</dbReference>
<dbReference type="PIRSF" id="PIRSF000906">
    <property type="entry name" value="FBPtase_Bacill"/>
    <property type="match status" value="1"/>
</dbReference>
<dbReference type="InterPro" id="IPR029052">
    <property type="entry name" value="Metallo-depent_PP-like"/>
</dbReference>
<dbReference type="GO" id="GO:0042132">
    <property type="term" value="F:fructose 1,6-bisphosphate 1-phosphatase activity"/>
    <property type="evidence" value="ECO:0007669"/>
    <property type="project" value="UniProtKB-UniRule"/>
</dbReference>
<dbReference type="Pfam" id="PF06874">
    <property type="entry name" value="FBPase_2"/>
    <property type="match status" value="1"/>
</dbReference>
<dbReference type="UniPathway" id="UPA00138"/>
<dbReference type="GO" id="GO:0006094">
    <property type="term" value="P:gluconeogenesis"/>
    <property type="evidence" value="ECO:0007669"/>
    <property type="project" value="UniProtKB-UniRule"/>
</dbReference>
<dbReference type="AlphaFoldDB" id="A0A7R7EQD8"/>
<comment type="similarity">
    <text evidence="4">Belongs to the FBPase class 3 family.</text>
</comment>
<dbReference type="Gene3D" id="3.60.21.10">
    <property type="match status" value="1"/>
</dbReference>
<evidence type="ECO:0000256" key="2">
    <source>
        <dbReference type="ARBA" id="ARBA00023211"/>
    </source>
</evidence>
<gene>
    <name evidence="4 5" type="primary">fbp</name>
    <name evidence="5" type="ORF">bsdtb5_41350</name>
</gene>
<dbReference type="KEGG" id="ahb:bsdtb5_41350"/>
<keyword evidence="1 4" id="KW-0378">Hydrolase</keyword>
<protein>
    <recommendedName>
        <fullName evidence="4">Fructose-1,6-bisphosphatase class 3</fullName>
        <shortName evidence="4">FBPase class 3</shortName>
        <ecNumber evidence="4">3.1.3.11</ecNumber>
    </recommendedName>
    <alternativeName>
        <fullName evidence="4">D-fructose-1,6-bisphosphate 1-phosphohydrolase class 3</fullName>
    </alternativeName>
</protein>
<sequence>MQKKYLRILANQYPTIRDAATEIINLQAILSLPKGTEHFLTDLHGEYEQFHHVLKNGSGTVRRKIDEIFGNTLMDSAKRSLATLIYYPKEKLEMVRGEEQNIDDWYRITLHRLVRVLKNVSSKYTRSKVRKAIPKDFVYVVEELITEKEEVLNKEAYYNEIIHTIVRIGDAEPFIQTLCDLIQRLVIDHLHILGDIYDRGPGPHIIIDTLMNYHTVDIQWGNHDIVWMGAASGQYACIANVIRMALKYENTDVLEEGYGINLMSLAAFALKEYQDVNCDAFQINSKDSYGVEGIESKMYKAISIIQFKLEGQLIIKYPEFEMDHQLLLDKINYEKKTIVIEGKEYALLDIDFPTVSKEHPYQLTKEEELLMKRLKQAFLHSDKLQMHMSFLYSRGALYNIYNSNLLYHGCIPLDRDGEFTKLKILETEYSGKNLYDVLDYYARKGYFATLDSKEKEMGEDLLWYIWTGPKSPVFGRSKMATFERLLIADKEAYHEVKNPYYEMIDNENLMDNILKEFGLESRNSHIINGHVPVEVKNGQNPVKCGGKLLMIDGGFSKSYHDRTGIAGYTLVLNSTGIRLVAHETFESARRAIQEETDIVSDSYLVERFPARRNVGDTDIGYQLKENIADLEELLTAYRNNEIMQVSKSKY</sequence>
<dbReference type="InterPro" id="IPR009164">
    <property type="entry name" value="FBPtase_class3"/>
</dbReference>
<dbReference type="EMBL" id="AP024169">
    <property type="protein sequence ID" value="BCN32840.1"/>
    <property type="molecule type" value="Genomic_DNA"/>
</dbReference>
<dbReference type="HAMAP" id="MF_01854">
    <property type="entry name" value="FBPase_class3"/>
    <property type="match status" value="1"/>
</dbReference>
<accession>A0A7R7EQD8</accession>
<comment type="cofactor">
    <cofactor evidence="4">
        <name>Mn(2+)</name>
        <dbReference type="ChEBI" id="CHEBI:29035"/>
    </cofactor>
</comment>
<comment type="catalytic activity">
    <reaction evidence="4">
        <text>beta-D-fructose 1,6-bisphosphate + H2O = beta-D-fructose 6-phosphate + phosphate</text>
        <dbReference type="Rhea" id="RHEA:11064"/>
        <dbReference type="ChEBI" id="CHEBI:15377"/>
        <dbReference type="ChEBI" id="CHEBI:32966"/>
        <dbReference type="ChEBI" id="CHEBI:43474"/>
        <dbReference type="ChEBI" id="CHEBI:57634"/>
        <dbReference type="EC" id="3.1.3.11"/>
    </reaction>
</comment>
<keyword evidence="3 4" id="KW-0119">Carbohydrate metabolism</keyword>
<evidence type="ECO:0000313" key="5">
    <source>
        <dbReference type="EMBL" id="BCN32840.1"/>
    </source>
</evidence>
<comment type="pathway">
    <text evidence="4">Carbohydrate biosynthesis; gluconeogenesis.</text>
</comment>
<name>A0A7R7EQD8_9FIRM</name>
<organism evidence="5 6">
    <name type="scientific">Anaeromicropila herbilytica</name>
    <dbReference type="NCBI Taxonomy" id="2785025"/>
    <lineage>
        <taxon>Bacteria</taxon>
        <taxon>Bacillati</taxon>
        <taxon>Bacillota</taxon>
        <taxon>Clostridia</taxon>
        <taxon>Lachnospirales</taxon>
        <taxon>Lachnospiraceae</taxon>
        <taxon>Anaeromicropila</taxon>
    </lineage>
</organism>
<evidence type="ECO:0000313" key="6">
    <source>
        <dbReference type="Proteomes" id="UP000595897"/>
    </source>
</evidence>
<evidence type="ECO:0000256" key="3">
    <source>
        <dbReference type="ARBA" id="ARBA00023277"/>
    </source>
</evidence>
<proteinExistence type="inferred from homology"/>
<keyword evidence="6" id="KW-1185">Reference proteome</keyword>
<reference evidence="5 6" key="1">
    <citation type="submission" date="2020-11" db="EMBL/GenBank/DDBJ databases">
        <title>Draft genome sequencing of a Lachnospiraceae strain isolated from anoxic soil subjected to BSD treatment.</title>
        <authorList>
            <person name="Uek A."/>
            <person name="Tonouchi A."/>
        </authorList>
    </citation>
    <scope>NUCLEOTIDE SEQUENCE [LARGE SCALE GENOMIC DNA]</scope>
    <source>
        <strain evidence="5 6">TB5</strain>
    </source>
</reference>
<dbReference type="Proteomes" id="UP000595897">
    <property type="component" value="Chromosome"/>
</dbReference>